<evidence type="ECO:0000313" key="2">
    <source>
        <dbReference type="Proteomes" id="UP000807342"/>
    </source>
</evidence>
<dbReference type="Proteomes" id="UP000807342">
    <property type="component" value="Unassembled WGS sequence"/>
</dbReference>
<dbReference type="AlphaFoldDB" id="A0A9P6BW74"/>
<proteinExistence type="predicted"/>
<name>A0A9P6BW74_9AGAR</name>
<protein>
    <submittedName>
        <fullName evidence="1">Uncharacterized protein</fullName>
    </submittedName>
</protein>
<keyword evidence="2" id="KW-1185">Reference proteome</keyword>
<dbReference type="EMBL" id="MU151605">
    <property type="protein sequence ID" value="KAF9442566.1"/>
    <property type="molecule type" value="Genomic_DNA"/>
</dbReference>
<reference evidence="1" key="1">
    <citation type="submission" date="2020-11" db="EMBL/GenBank/DDBJ databases">
        <authorList>
            <consortium name="DOE Joint Genome Institute"/>
            <person name="Ahrendt S."/>
            <person name="Riley R."/>
            <person name="Andreopoulos W."/>
            <person name="Labutti K."/>
            <person name="Pangilinan J."/>
            <person name="Ruiz-Duenas F.J."/>
            <person name="Barrasa J.M."/>
            <person name="Sanchez-Garcia M."/>
            <person name="Camarero S."/>
            <person name="Miyauchi S."/>
            <person name="Serrano A."/>
            <person name="Linde D."/>
            <person name="Babiker R."/>
            <person name="Drula E."/>
            <person name="Ayuso-Fernandez I."/>
            <person name="Pacheco R."/>
            <person name="Padilla G."/>
            <person name="Ferreira P."/>
            <person name="Barriuso J."/>
            <person name="Kellner H."/>
            <person name="Castanera R."/>
            <person name="Alfaro M."/>
            <person name="Ramirez L."/>
            <person name="Pisabarro A.G."/>
            <person name="Kuo A."/>
            <person name="Tritt A."/>
            <person name="Lipzen A."/>
            <person name="He G."/>
            <person name="Yan M."/>
            <person name="Ng V."/>
            <person name="Cullen D."/>
            <person name="Martin F."/>
            <person name="Rosso M.-N."/>
            <person name="Henrissat B."/>
            <person name="Hibbett D."/>
            <person name="Martinez A.T."/>
            <person name="Grigoriev I.V."/>
        </authorList>
    </citation>
    <scope>NUCLEOTIDE SEQUENCE</scope>
    <source>
        <strain evidence="1">MF-IS2</strain>
    </source>
</reference>
<organism evidence="1 2">
    <name type="scientific">Macrolepiota fuliginosa MF-IS2</name>
    <dbReference type="NCBI Taxonomy" id="1400762"/>
    <lineage>
        <taxon>Eukaryota</taxon>
        <taxon>Fungi</taxon>
        <taxon>Dikarya</taxon>
        <taxon>Basidiomycota</taxon>
        <taxon>Agaricomycotina</taxon>
        <taxon>Agaricomycetes</taxon>
        <taxon>Agaricomycetidae</taxon>
        <taxon>Agaricales</taxon>
        <taxon>Agaricineae</taxon>
        <taxon>Agaricaceae</taxon>
        <taxon>Macrolepiota</taxon>
    </lineage>
</organism>
<evidence type="ECO:0000313" key="1">
    <source>
        <dbReference type="EMBL" id="KAF9442566.1"/>
    </source>
</evidence>
<gene>
    <name evidence="1" type="ORF">P691DRAFT_470521</name>
</gene>
<comment type="caution">
    <text evidence="1">The sequence shown here is derived from an EMBL/GenBank/DDBJ whole genome shotgun (WGS) entry which is preliminary data.</text>
</comment>
<sequence>MKLQYHICPGNFGLMSTTYCDQVSVSERLNRLFTREQRWAESKFDFRRVVEVRFSFLNFVAKSPAGFFYEVVEEVQFRYIRVFLVRRTGGRVGMGEDMVLNGLRVPEHDPRVPITASRLHSVRDVPWHLRWRE</sequence>
<accession>A0A9P6BW74</accession>